<sequence>MSKYPRLEDFRDCLLSYLKDQKQFLQENIDVSNLMSDDEKIENGLLIVNAIVQRRNGDEYELSFERNLTKVRPGDEVELVANNGAKAKATVIENQLETMVVQYDGDLQQSNYYRIVVNSVVLLDPLIKLLETIEAGQPGAFFLKLLANIAEPERSEDSSVIYDESDWSITKLNDEQKNICKAALQCPSLYCIQGPPGTGKTDVLGVIARALNLSGKNVVVLAKTHHAVNNALNKIRQLCTNAPISKIGSKLKSEELSKSIRIYEKYYQYQKAYRKRMSYITKYGDVVGMTLQSAIINLGLLHTSFRPDVILVDEASQLTLAESSVLGVFGACSVIFFGDDKQMPPIFHEKQQHDDLSVSIFSHIISLYPTYEGRLCVTYRMNEEITKIVSQHFYEPYGEKIVASDFSKERKLLLNGNHPDSRINEILASEKSVVEIDVSKNYNWEDYNPEEATFIASVTEYVLSLGMNTKDIAIVTPYRRQVLSIRKELRERLGANIPQVDTVERLQGQDVDFVIISFSVTSEEFYKNNIAFLLNRNRLNVMISRAKKKVLLVKSKQIELGL</sequence>
<dbReference type="InterPro" id="IPR003593">
    <property type="entry name" value="AAA+_ATPase"/>
</dbReference>
<evidence type="ECO:0000256" key="1">
    <source>
        <dbReference type="ARBA" id="ARBA00022741"/>
    </source>
</evidence>
<evidence type="ECO:0000256" key="2">
    <source>
        <dbReference type="ARBA" id="ARBA00022801"/>
    </source>
</evidence>
<comment type="caution">
    <text evidence="6">The sequence shown here is derived from an EMBL/GenBank/DDBJ whole genome shotgun (WGS) entry which is preliminary data.</text>
</comment>
<keyword evidence="3" id="KW-0347">Helicase</keyword>
<gene>
    <name evidence="6" type="ORF">I6E12_06015</name>
</gene>
<protein>
    <submittedName>
        <fullName evidence="6">AAA family ATPase</fullName>
    </submittedName>
</protein>
<evidence type="ECO:0000259" key="5">
    <source>
        <dbReference type="SMART" id="SM00382"/>
    </source>
</evidence>
<accession>A0ABS9CF22</accession>
<organism evidence="6 7">
    <name type="scientific">Xylanibacter brevis</name>
    <dbReference type="NCBI Taxonomy" id="83231"/>
    <lineage>
        <taxon>Bacteria</taxon>
        <taxon>Pseudomonadati</taxon>
        <taxon>Bacteroidota</taxon>
        <taxon>Bacteroidia</taxon>
        <taxon>Bacteroidales</taxon>
        <taxon>Prevotellaceae</taxon>
        <taxon>Xylanibacter</taxon>
    </lineage>
</organism>
<keyword evidence="7" id="KW-1185">Reference proteome</keyword>
<evidence type="ECO:0000256" key="4">
    <source>
        <dbReference type="ARBA" id="ARBA00022840"/>
    </source>
</evidence>
<evidence type="ECO:0000256" key="3">
    <source>
        <dbReference type="ARBA" id="ARBA00022806"/>
    </source>
</evidence>
<dbReference type="SMART" id="SM00382">
    <property type="entry name" value="AAA"/>
    <property type="match status" value="1"/>
</dbReference>
<dbReference type="InterPro" id="IPR047187">
    <property type="entry name" value="SF1_C_Upf1"/>
</dbReference>
<dbReference type="SUPFAM" id="SSF52540">
    <property type="entry name" value="P-loop containing nucleoside triphosphate hydrolases"/>
    <property type="match status" value="1"/>
</dbReference>
<evidence type="ECO:0000313" key="7">
    <source>
        <dbReference type="Proteomes" id="UP001200470"/>
    </source>
</evidence>
<dbReference type="PANTHER" id="PTHR43788:SF8">
    <property type="entry name" value="DNA-BINDING PROTEIN SMUBP-2"/>
    <property type="match status" value="1"/>
</dbReference>
<keyword evidence="1" id="KW-0547">Nucleotide-binding</keyword>
<dbReference type="InterPro" id="IPR050534">
    <property type="entry name" value="Coronavir_polyprotein_1ab"/>
</dbReference>
<dbReference type="EMBL" id="JADYTN010000010">
    <property type="protein sequence ID" value="MCF2563664.1"/>
    <property type="molecule type" value="Genomic_DNA"/>
</dbReference>
<dbReference type="Pfam" id="PF13604">
    <property type="entry name" value="AAA_30"/>
    <property type="match status" value="1"/>
</dbReference>
<dbReference type="Pfam" id="PF13087">
    <property type="entry name" value="AAA_12"/>
    <property type="match status" value="1"/>
</dbReference>
<keyword evidence="2" id="KW-0378">Hydrolase</keyword>
<dbReference type="Proteomes" id="UP001200470">
    <property type="component" value="Unassembled WGS sequence"/>
</dbReference>
<evidence type="ECO:0000313" key="6">
    <source>
        <dbReference type="EMBL" id="MCF2563664.1"/>
    </source>
</evidence>
<dbReference type="CDD" id="cd18808">
    <property type="entry name" value="SF1_C_Upf1"/>
    <property type="match status" value="1"/>
</dbReference>
<dbReference type="Gene3D" id="3.40.50.300">
    <property type="entry name" value="P-loop containing nucleotide triphosphate hydrolases"/>
    <property type="match status" value="2"/>
</dbReference>
<dbReference type="InterPro" id="IPR041679">
    <property type="entry name" value="DNA2/NAM7-like_C"/>
</dbReference>
<name>A0ABS9CF22_9BACT</name>
<keyword evidence="4" id="KW-0067">ATP-binding</keyword>
<feature type="domain" description="AAA+ ATPase" evidence="5">
    <location>
        <begin position="186"/>
        <end position="357"/>
    </location>
</feature>
<dbReference type="InterPro" id="IPR027417">
    <property type="entry name" value="P-loop_NTPase"/>
</dbReference>
<dbReference type="RefSeq" id="WP_301637981.1">
    <property type="nucleotide sequence ID" value="NZ_JADYTN010000010.1"/>
</dbReference>
<reference evidence="6 7" key="1">
    <citation type="submission" date="2020-12" db="EMBL/GenBank/DDBJ databases">
        <title>Whole genome sequences of gut porcine anaerobes.</title>
        <authorList>
            <person name="Kubasova T."/>
            <person name="Jahodarova E."/>
            <person name="Rychlik I."/>
        </authorList>
    </citation>
    <scope>NUCLEOTIDE SEQUENCE [LARGE SCALE GENOMIC DNA]</scope>
    <source>
        <strain evidence="6 7">An925</strain>
    </source>
</reference>
<proteinExistence type="predicted"/>
<dbReference type="PANTHER" id="PTHR43788">
    <property type="entry name" value="DNA2/NAM7 HELICASE FAMILY MEMBER"/>
    <property type="match status" value="1"/>
</dbReference>